<keyword evidence="8" id="KW-0788">Thiol protease</keyword>
<keyword evidence="7" id="KW-0378">Hydrolase</keyword>
<dbReference type="InterPro" id="IPR033693">
    <property type="entry name" value="PGPEP1_Glu_AS"/>
</dbReference>
<dbReference type="Pfam" id="PF01470">
    <property type="entry name" value="Peptidase_C15"/>
    <property type="match status" value="1"/>
</dbReference>
<dbReference type="PANTHER" id="PTHR23402">
    <property type="entry name" value="PROTEASE FAMILY C15 PYROGLUTAMYL-PEPTIDASE I-RELATED"/>
    <property type="match status" value="1"/>
</dbReference>
<organism evidence="10 11">
    <name type="scientific">Mesotoga infera</name>
    <dbReference type="NCBI Taxonomy" id="1236046"/>
    <lineage>
        <taxon>Bacteria</taxon>
        <taxon>Thermotogati</taxon>
        <taxon>Thermotogota</taxon>
        <taxon>Thermotogae</taxon>
        <taxon>Kosmotogales</taxon>
        <taxon>Kosmotogaceae</taxon>
        <taxon>Mesotoga</taxon>
    </lineage>
</organism>
<dbReference type="PROSITE" id="PS01333">
    <property type="entry name" value="PYRASE_GLU"/>
    <property type="match status" value="1"/>
</dbReference>
<dbReference type="PATRIC" id="fig|1236046.5.peg.1048"/>
<dbReference type="GO" id="GO:0006508">
    <property type="term" value="P:proteolysis"/>
    <property type="evidence" value="ECO:0007669"/>
    <property type="project" value="UniProtKB-KW"/>
</dbReference>
<dbReference type="GO" id="GO:0005829">
    <property type="term" value="C:cytosol"/>
    <property type="evidence" value="ECO:0007669"/>
    <property type="project" value="InterPro"/>
</dbReference>
<comment type="catalytic activity">
    <reaction evidence="1 9">
        <text>Release of an N-terminal pyroglutamyl group from a polypeptide, the second amino acid generally not being Pro.</text>
        <dbReference type="EC" id="3.4.19.3"/>
    </reaction>
</comment>
<comment type="caution">
    <text evidence="10">The sequence shown here is derived from an EMBL/GenBank/DDBJ whole genome shotgun (WGS) entry which is preliminary data.</text>
</comment>
<evidence type="ECO:0000256" key="3">
    <source>
        <dbReference type="ARBA" id="ARBA00004496"/>
    </source>
</evidence>
<dbReference type="InterPro" id="IPR000816">
    <property type="entry name" value="Peptidase_C15"/>
</dbReference>
<evidence type="ECO:0000256" key="8">
    <source>
        <dbReference type="ARBA" id="ARBA00022807"/>
    </source>
</evidence>
<evidence type="ECO:0000256" key="2">
    <source>
        <dbReference type="ARBA" id="ARBA00002280"/>
    </source>
</evidence>
<dbReference type="InterPro" id="IPR036440">
    <property type="entry name" value="Peptidase_C15-like_sf"/>
</dbReference>
<dbReference type="Proteomes" id="UP000055014">
    <property type="component" value="Unassembled WGS sequence"/>
</dbReference>
<gene>
    <name evidence="10" type="ORF">XE02_1187</name>
</gene>
<keyword evidence="5" id="KW-0963">Cytoplasm</keyword>
<proteinExistence type="inferred from homology"/>
<sequence>MILVTHFDPFGGSRINASQIVVQLLADMREDIDLISLPTVFDDAFSRLRLRLLDDVPEALIMVGQAAGRSLITPEKVAINWKESATPDNRGFIATGEKIIPASPDAYFSKLPVDGIVSKLKDEGFPVEKSFSAGTFVCNYLFYRCMDFLTKRGINIPAGFVHIPCIPEQISLGEERPAIESEVSARVLSRIIDLAVEENR</sequence>
<dbReference type="PIRSF" id="PIRSF015592">
    <property type="entry name" value="Prld-crbxl_pptds"/>
    <property type="match status" value="1"/>
</dbReference>
<dbReference type="EMBL" id="LGGW01000123">
    <property type="protein sequence ID" value="KUK88841.1"/>
    <property type="molecule type" value="Genomic_DNA"/>
</dbReference>
<evidence type="ECO:0000313" key="11">
    <source>
        <dbReference type="Proteomes" id="UP000055014"/>
    </source>
</evidence>
<accession>A0A124G0X2</accession>
<dbReference type="Gene3D" id="3.40.630.20">
    <property type="entry name" value="Peptidase C15, pyroglutamyl peptidase I-like"/>
    <property type="match status" value="1"/>
</dbReference>
<dbReference type="InterPro" id="IPR016125">
    <property type="entry name" value="Peptidase_C15-like"/>
</dbReference>
<comment type="function">
    <text evidence="2">Removes 5-oxoproline from various penultimate amino acid residues except L-proline.</text>
</comment>
<name>A0A124G0X2_9BACT</name>
<dbReference type="AlphaFoldDB" id="A0A124G0X2"/>
<evidence type="ECO:0000256" key="4">
    <source>
        <dbReference type="ARBA" id="ARBA00006641"/>
    </source>
</evidence>
<feature type="active site" evidence="9">
    <location>
        <position position="75"/>
    </location>
</feature>
<evidence type="ECO:0000313" key="10">
    <source>
        <dbReference type="EMBL" id="KUK88841.1"/>
    </source>
</evidence>
<evidence type="ECO:0000256" key="6">
    <source>
        <dbReference type="ARBA" id="ARBA00022670"/>
    </source>
</evidence>
<dbReference type="CDD" id="cd00501">
    <property type="entry name" value="Peptidase_C15"/>
    <property type="match status" value="1"/>
</dbReference>
<keyword evidence="6" id="KW-0645">Protease</keyword>
<protein>
    <recommendedName>
        <fullName evidence="9">Pyroglutamyl-peptidase I</fullName>
        <ecNumber evidence="9">3.4.19.3</ecNumber>
    </recommendedName>
</protein>
<evidence type="ECO:0000256" key="5">
    <source>
        <dbReference type="ARBA" id="ARBA00022490"/>
    </source>
</evidence>
<evidence type="ECO:0000256" key="9">
    <source>
        <dbReference type="PROSITE-ProRule" id="PRU10076"/>
    </source>
</evidence>
<reference evidence="11" key="1">
    <citation type="journal article" date="2015" name="MBio">
        <title>Genome-Resolved Metagenomic Analysis Reveals Roles for Candidate Phyla and Other Microbial Community Members in Biogeochemical Transformations in Oil Reservoirs.</title>
        <authorList>
            <person name="Hu P."/>
            <person name="Tom L."/>
            <person name="Singh A."/>
            <person name="Thomas B.C."/>
            <person name="Baker B.J."/>
            <person name="Piceno Y.M."/>
            <person name="Andersen G.L."/>
            <person name="Banfield J.F."/>
        </authorList>
    </citation>
    <scope>NUCLEOTIDE SEQUENCE [LARGE SCALE GENOMIC DNA]</scope>
</reference>
<dbReference type="EC" id="3.4.19.3" evidence="9"/>
<comment type="similarity">
    <text evidence="4">Belongs to the peptidase C15 family.</text>
</comment>
<dbReference type="GO" id="GO:0016920">
    <property type="term" value="F:pyroglutamyl-peptidase activity"/>
    <property type="evidence" value="ECO:0007669"/>
    <property type="project" value="UniProtKB-EC"/>
</dbReference>
<comment type="subcellular location">
    <subcellularLocation>
        <location evidence="3">Cytoplasm</location>
    </subcellularLocation>
</comment>
<evidence type="ECO:0000256" key="7">
    <source>
        <dbReference type="ARBA" id="ARBA00022801"/>
    </source>
</evidence>
<dbReference type="PRINTS" id="PR00706">
    <property type="entry name" value="PYROGLUPTASE"/>
</dbReference>
<evidence type="ECO:0000256" key="1">
    <source>
        <dbReference type="ARBA" id="ARBA00001770"/>
    </source>
</evidence>
<dbReference type="PANTHER" id="PTHR23402:SF1">
    <property type="entry name" value="PYROGLUTAMYL-PEPTIDASE I"/>
    <property type="match status" value="1"/>
</dbReference>
<dbReference type="SUPFAM" id="SSF53182">
    <property type="entry name" value="Pyrrolidone carboxyl peptidase (pyroglutamate aminopeptidase)"/>
    <property type="match status" value="1"/>
</dbReference>